<keyword evidence="2" id="KW-1185">Reference proteome</keyword>
<evidence type="ECO:0000313" key="1">
    <source>
        <dbReference type="EMBL" id="CAG8565651.1"/>
    </source>
</evidence>
<organism evidence="1 2">
    <name type="scientific">Funneliformis mosseae</name>
    <name type="common">Endomycorrhizal fungus</name>
    <name type="synonym">Glomus mosseae</name>
    <dbReference type="NCBI Taxonomy" id="27381"/>
    <lineage>
        <taxon>Eukaryota</taxon>
        <taxon>Fungi</taxon>
        <taxon>Fungi incertae sedis</taxon>
        <taxon>Mucoromycota</taxon>
        <taxon>Glomeromycotina</taxon>
        <taxon>Glomeromycetes</taxon>
        <taxon>Glomerales</taxon>
        <taxon>Glomeraceae</taxon>
        <taxon>Funneliformis</taxon>
    </lineage>
</organism>
<accession>A0A9N9BIT5</accession>
<dbReference type="EMBL" id="CAJVPP010001630">
    <property type="protein sequence ID" value="CAG8565651.1"/>
    <property type="molecule type" value="Genomic_DNA"/>
</dbReference>
<dbReference type="Proteomes" id="UP000789375">
    <property type="component" value="Unassembled WGS sequence"/>
</dbReference>
<proteinExistence type="predicted"/>
<comment type="caution">
    <text evidence="1">The sequence shown here is derived from an EMBL/GenBank/DDBJ whole genome shotgun (WGS) entry which is preliminary data.</text>
</comment>
<gene>
    <name evidence="1" type="ORF">FMOSSE_LOCUS7188</name>
</gene>
<evidence type="ECO:0000313" key="2">
    <source>
        <dbReference type="Proteomes" id="UP000789375"/>
    </source>
</evidence>
<reference evidence="1" key="1">
    <citation type="submission" date="2021-06" db="EMBL/GenBank/DDBJ databases">
        <authorList>
            <person name="Kallberg Y."/>
            <person name="Tangrot J."/>
            <person name="Rosling A."/>
        </authorList>
    </citation>
    <scope>NUCLEOTIDE SEQUENCE</scope>
    <source>
        <strain evidence="1">87-6 pot B 2015</strain>
    </source>
</reference>
<sequence length="42" mass="4487">MALADDAADIAANVDIDKRQQLDTDCTYVSQCNDTIGIGEGR</sequence>
<protein>
    <submittedName>
        <fullName evidence="1">15747_t:CDS:1</fullName>
    </submittedName>
</protein>
<name>A0A9N9BIT5_FUNMO</name>
<dbReference type="AlphaFoldDB" id="A0A9N9BIT5"/>